<feature type="transmembrane region" description="Helical" evidence="1">
    <location>
        <begin position="44"/>
        <end position="65"/>
    </location>
</feature>
<accession>A0A433RV14</accession>
<dbReference type="InterPro" id="IPR019235">
    <property type="entry name" value="DUF2178_TM"/>
</dbReference>
<organism evidence="2 3">
    <name type="scientific">Candidatus Kurthia intestinigallinarum</name>
    <dbReference type="NCBI Taxonomy" id="1562256"/>
    <lineage>
        <taxon>Bacteria</taxon>
        <taxon>Bacillati</taxon>
        <taxon>Bacillota</taxon>
        <taxon>Bacilli</taxon>
        <taxon>Bacillales</taxon>
        <taxon>Caryophanaceae</taxon>
        <taxon>Kurthia</taxon>
    </lineage>
</organism>
<dbReference type="AlphaFoldDB" id="A0A433RV14"/>
<dbReference type="OrthoDB" id="2655236at2"/>
<dbReference type="Pfam" id="PF09946">
    <property type="entry name" value="DUF2178"/>
    <property type="match status" value="1"/>
</dbReference>
<keyword evidence="1" id="KW-0472">Membrane</keyword>
<keyword evidence="1" id="KW-1133">Transmembrane helix</keyword>
<proteinExistence type="predicted"/>
<dbReference type="Proteomes" id="UP000288623">
    <property type="component" value="Unassembled WGS sequence"/>
</dbReference>
<evidence type="ECO:0000313" key="3">
    <source>
        <dbReference type="Proteomes" id="UP000288623"/>
    </source>
</evidence>
<sequence length="97" mass="10918">MNLMALSGILLGITGGLFGLVYGRKKAAQNRGLDERYEEITKKALANGWKVTLVAIYVFWFLLVFGVQVSVAQVLGLLLVVHMIGWAGFRFYYQIKY</sequence>
<protein>
    <recommendedName>
        <fullName evidence="4">DUF2178 domain-containing protein</fullName>
    </recommendedName>
</protein>
<dbReference type="EMBL" id="JTFC01000027">
    <property type="protein sequence ID" value="RUS57108.1"/>
    <property type="molecule type" value="Genomic_DNA"/>
</dbReference>
<reference evidence="2 3" key="1">
    <citation type="submission" date="2014-11" db="EMBL/GenBank/DDBJ databases">
        <title>Genome sequence and analysis of novel Kurthia sp.</title>
        <authorList>
            <person name="Lawson J.N."/>
            <person name="Gonzalez J.E."/>
            <person name="Rinauldi L."/>
            <person name="Xuan Z."/>
            <person name="Firman A."/>
            <person name="Shaddox L."/>
            <person name="Trudeau A."/>
            <person name="Shah S."/>
            <person name="Reiman D."/>
        </authorList>
    </citation>
    <scope>NUCLEOTIDE SEQUENCE [LARGE SCALE GENOMIC DNA]</scope>
    <source>
        <strain evidence="2 3">3B1D</strain>
    </source>
</reference>
<evidence type="ECO:0000256" key="1">
    <source>
        <dbReference type="SAM" id="Phobius"/>
    </source>
</evidence>
<comment type="caution">
    <text evidence="2">The sequence shown here is derived from an EMBL/GenBank/DDBJ whole genome shotgun (WGS) entry which is preliminary data.</text>
</comment>
<keyword evidence="1" id="KW-0812">Transmembrane</keyword>
<name>A0A433RV14_9BACL</name>
<keyword evidence="3" id="KW-1185">Reference proteome</keyword>
<dbReference type="RefSeq" id="WP_126990339.1">
    <property type="nucleotide sequence ID" value="NZ_JTFC01000027.1"/>
</dbReference>
<feature type="transmembrane region" description="Helical" evidence="1">
    <location>
        <begin position="6"/>
        <end position="23"/>
    </location>
</feature>
<gene>
    <name evidence="2" type="ORF">QI30_07560</name>
</gene>
<evidence type="ECO:0000313" key="2">
    <source>
        <dbReference type="EMBL" id="RUS57108.1"/>
    </source>
</evidence>
<feature type="transmembrane region" description="Helical" evidence="1">
    <location>
        <begin position="71"/>
        <end position="93"/>
    </location>
</feature>
<evidence type="ECO:0008006" key="4">
    <source>
        <dbReference type="Google" id="ProtNLM"/>
    </source>
</evidence>